<feature type="transmembrane region" description="Helical" evidence="1">
    <location>
        <begin position="190"/>
        <end position="208"/>
    </location>
</feature>
<evidence type="ECO:0000313" key="4">
    <source>
        <dbReference type="Proteomes" id="UP000030595"/>
    </source>
</evidence>
<name>A0A0A3J4A5_9BACL</name>
<feature type="transmembrane region" description="Helical" evidence="1">
    <location>
        <begin position="248"/>
        <end position="265"/>
    </location>
</feature>
<feature type="transmembrane region" description="Helical" evidence="1">
    <location>
        <begin position="271"/>
        <end position="291"/>
    </location>
</feature>
<reference evidence="3 4" key="1">
    <citation type="submission" date="2014-02" db="EMBL/GenBank/DDBJ databases">
        <title>Draft genome sequence of Lysinibacillus massiliensis CCUG 49529.</title>
        <authorList>
            <person name="Zhang F."/>
            <person name="Wang G."/>
            <person name="Zhang L."/>
        </authorList>
    </citation>
    <scope>NUCLEOTIDE SEQUENCE [LARGE SCALE GENOMIC DNA]</scope>
    <source>
        <strain evidence="3 4">CCUG 49529</strain>
    </source>
</reference>
<feature type="transmembrane region" description="Helical" evidence="1">
    <location>
        <begin position="54"/>
        <end position="75"/>
    </location>
</feature>
<comment type="caution">
    <text evidence="3">The sequence shown here is derived from an EMBL/GenBank/DDBJ whole genome shotgun (WGS) entry which is preliminary data.</text>
</comment>
<feature type="domain" description="PDZ" evidence="2">
    <location>
        <begin position="289"/>
        <end position="364"/>
    </location>
</feature>
<organism evidence="3 4">
    <name type="scientific">Ureibacillus massiliensis 4400831 = CIP 108448 = CCUG 49529</name>
    <dbReference type="NCBI Taxonomy" id="1211035"/>
    <lineage>
        <taxon>Bacteria</taxon>
        <taxon>Bacillati</taxon>
        <taxon>Bacillota</taxon>
        <taxon>Bacilli</taxon>
        <taxon>Bacillales</taxon>
        <taxon>Caryophanaceae</taxon>
        <taxon>Ureibacillus</taxon>
    </lineage>
</organism>
<protein>
    <submittedName>
        <fullName evidence="3">Cell division protein MinJ</fullName>
    </submittedName>
</protein>
<keyword evidence="1" id="KW-0812">Transmembrane</keyword>
<feature type="transmembrane region" description="Helical" evidence="1">
    <location>
        <begin position="81"/>
        <end position="100"/>
    </location>
</feature>
<feature type="transmembrane region" description="Helical" evidence="1">
    <location>
        <begin position="146"/>
        <end position="169"/>
    </location>
</feature>
<dbReference type="Proteomes" id="UP000030595">
    <property type="component" value="Unassembled WGS sequence"/>
</dbReference>
<dbReference type="Gene3D" id="2.30.42.10">
    <property type="match status" value="1"/>
</dbReference>
<keyword evidence="1" id="KW-0472">Membrane</keyword>
<evidence type="ECO:0000256" key="1">
    <source>
        <dbReference type="SAM" id="Phobius"/>
    </source>
</evidence>
<feature type="transmembrane region" description="Helical" evidence="1">
    <location>
        <begin position="12"/>
        <end position="33"/>
    </location>
</feature>
<feature type="transmembrane region" description="Helical" evidence="1">
    <location>
        <begin position="214"/>
        <end position="236"/>
    </location>
</feature>
<dbReference type="RefSeq" id="WP_052126147.1">
    <property type="nucleotide sequence ID" value="NZ_AVCZ01000017.1"/>
</dbReference>
<dbReference type="GO" id="GO:0051301">
    <property type="term" value="P:cell division"/>
    <property type="evidence" value="ECO:0007669"/>
    <property type="project" value="UniProtKB-KW"/>
</dbReference>
<dbReference type="SUPFAM" id="SSF50156">
    <property type="entry name" value="PDZ domain-like"/>
    <property type="match status" value="1"/>
</dbReference>
<dbReference type="InterPro" id="IPR041489">
    <property type="entry name" value="PDZ_6"/>
</dbReference>
<sequence length="388" mass="43208">MVDILIEFGLGITRLFINPLFYIAIAMSVYLGYRRVKRERRNFHIRILSGWSELSGLFKEGLLLSLSISLLSLAIGLTVPIQLLFMVTIISVVALVTYFFHLLSPIIYITISIGLLMVMGMQNWSFNLFGLEFMGVNVEEGAAVTISILVGLLLIAEGILIRQNGALYASPIVEKTKRGMKAVAFLSKKVWVLPIFLVIPGDAIQAYFPFWPQFSLGTNEFSIVLFPIVIGFQQMARHSLPINFYQRLGRSVLVLGEIVVIGGLISYFEPLVGLVVLLVGFVWRIILSIVYRSTESNGMYAVSPKADGVMIAAVLPDSPAEKMGLVAGEVIRKVNGVEVHTVRELYEALQKNAAHCRIEVIDQKNELRLTQHVVHSKDHHQVGLLLVE</sequence>
<dbReference type="InterPro" id="IPR036034">
    <property type="entry name" value="PDZ_sf"/>
</dbReference>
<keyword evidence="1" id="KW-1133">Transmembrane helix</keyword>
<proteinExistence type="predicted"/>
<keyword evidence="4" id="KW-1185">Reference proteome</keyword>
<accession>A0A0A3J4A5</accession>
<dbReference type="PROSITE" id="PS50106">
    <property type="entry name" value="PDZ"/>
    <property type="match status" value="1"/>
</dbReference>
<dbReference type="Pfam" id="PF17820">
    <property type="entry name" value="PDZ_6"/>
    <property type="match status" value="1"/>
</dbReference>
<dbReference type="SMART" id="SM00228">
    <property type="entry name" value="PDZ"/>
    <property type="match status" value="1"/>
</dbReference>
<keyword evidence="3" id="KW-0132">Cell division</keyword>
<feature type="transmembrane region" description="Helical" evidence="1">
    <location>
        <begin position="107"/>
        <end position="126"/>
    </location>
</feature>
<keyword evidence="3" id="KW-0131">Cell cycle</keyword>
<dbReference type="eggNOG" id="COG0265">
    <property type="taxonomic scope" value="Bacteria"/>
</dbReference>
<evidence type="ECO:0000259" key="2">
    <source>
        <dbReference type="PROSITE" id="PS50106"/>
    </source>
</evidence>
<dbReference type="OrthoDB" id="198399at2"/>
<dbReference type="InterPro" id="IPR001478">
    <property type="entry name" value="PDZ"/>
</dbReference>
<gene>
    <name evidence="3" type="ORF">CD30_10755</name>
</gene>
<dbReference type="AlphaFoldDB" id="A0A0A3J4A5"/>
<evidence type="ECO:0000313" key="3">
    <source>
        <dbReference type="EMBL" id="KGR90545.1"/>
    </source>
</evidence>
<dbReference type="EMBL" id="JPVQ01000017">
    <property type="protein sequence ID" value="KGR90545.1"/>
    <property type="molecule type" value="Genomic_DNA"/>
</dbReference>